<feature type="region of interest" description="Disordered" evidence="1">
    <location>
        <begin position="1"/>
        <end position="71"/>
    </location>
</feature>
<evidence type="ECO:0000313" key="3">
    <source>
        <dbReference type="Proteomes" id="UP000287651"/>
    </source>
</evidence>
<evidence type="ECO:0000256" key="1">
    <source>
        <dbReference type="SAM" id="MobiDB-lite"/>
    </source>
</evidence>
<reference evidence="2 3" key="1">
    <citation type="journal article" date="2014" name="Agronomy (Basel)">
        <title>A Draft Genome Sequence for Ensete ventricosum, the Drought-Tolerant Tree Against Hunger.</title>
        <authorList>
            <person name="Harrison J."/>
            <person name="Moore K.A."/>
            <person name="Paszkiewicz K."/>
            <person name="Jones T."/>
            <person name="Grant M."/>
            <person name="Ambacheew D."/>
            <person name="Muzemil S."/>
            <person name="Studholme D.J."/>
        </authorList>
    </citation>
    <scope>NUCLEOTIDE SEQUENCE [LARGE SCALE GENOMIC DNA]</scope>
</reference>
<feature type="compositionally biased region" description="Basic and acidic residues" evidence="1">
    <location>
        <begin position="37"/>
        <end position="58"/>
    </location>
</feature>
<name>A0A426ZPW3_ENSVE</name>
<feature type="region of interest" description="Disordered" evidence="1">
    <location>
        <begin position="212"/>
        <end position="253"/>
    </location>
</feature>
<proteinExistence type="predicted"/>
<feature type="compositionally biased region" description="Low complexity" evidence="1">
    <location>
        <begin position="220"/>
        <end position="237"/>
    </location>
</feature>
<feature type="compositionally biased region" description="Basic and acidic residues" evidence="1">
    <location>
        <begin position="314"/>
        <end position="333"/>
    </location>
</feature>
<organism evidence="2 3">
    <name type="scientific">Ensete ventricosum</name>
    <name type="common">Abyssinian banana</name>
    <name type="synonym">Musa ensete</name>
    <dbReference type="NCBI Taxonomy" id="4639"/>
    <lineage>
        <taxon>Eukaryota</taxon>
        <taxon>Viridiplantae</taxon>
        <taxon>Streptophyta</taxon>
        <taxon>Embryophyta</taxon>
        <taxon>Tracheophyta</taxon>
        <taxon>Spermatophyta</taxon>
        <taxon>Magnoliopsida</taxon>
        <taxon>Liliopsida</taxon>
        <taxon>Zingiberales</taxon>
        <taxon>Musaceae</taxon>
        <taxon>Ensete</taxon>
    </lineage>
</organism>
<comment type="caution">
    <text evidence="2">The sequence shown here is derived from an EMBL/GenBank/DDBJ whole genome shotgun (WGS) entry which is preliminary data.</text>
</comment>
<dbReference type="AlphaFoldDB" id="A0A426ZPW3"/>
<evidence type="ECO:0000313" key="2">
    <source>
        <dbReference type="EMBL" id="RRT66052.1"/>
    </source>
</evidence>
<dbReference type="EMBL" id="AMZH03005578">
    <property type="protein sequence ID" value="RRT66052.1"/>
    <property type="molecule type" value="Genomic_DNA"/>
</dbReference>
<sequence length="498" mass="55973">MAKHCGESSKMGQAKPLAQAVGGGLQVQTHSQAVGAAHEERDNKQDEHEVGYSLRAEEAQSGAPTGKRSHKERLTTVETCLDVLEASLEDLYQGQGRILGVESLQEEDESRIDRVESLVDRLTEDTKDSVRHLHEVVAELMAKVIQLAKAKLRSAGLSTGQEDAKAGTLEEYATVLPFELSCKKCHQTLPNPLLSSTATLSHPSNLNPWPSYPLYDPYNSSKPQPQQQPISPKSQPSTLDPPPLSATNPPNRFIPLTQQQEKDIDITDLESYAMASIDLTGAKLEAFETRMEDRLHALFAEFRMGRSPSPTRWQKGESPDRKENPPEKEKRATEPSSTRMRRVLRHFGPSEYDDINCQLAKNPLNLHSSEVSDQRELRDRAAKGLCWHCDKLWSHNQHCKKGRLLMIEPIEESKHEEEDLEHEENTKEDSQPADCITHSLADYANLQTMEVEGFLKQRPVTILIESRSTNNFMNNNVTARLMLQNEDCSRFDVKVADS</sequence>
<feature type="region of interest" description="Disordered" evidence="1">
    <location>
        <begin position="306"/>
        <end position="338"/>
    </location>
</feature>
<accession>A0A426ZPW3</accession>
<gene>
    <name evidence="2" type="ORF">B296_00019633</name>
</gene>
<protein>
    <submittedName>
        <fullName evidence="2">Uncharacterized protein</fullName>
    </submittedName>
</protein>
<dbReference type="Proteomes" id="UP000287651">
    <property type="component" value="Unassembled WGS sequence"/>
</dbReference>